<gene>
    <name evidence="2" type="ORF">MDCFG202_LOCUS259846</name>
</gene>
<name>A0A9N8RDF3_GIBZA</name>
<organism evidence="2 3">
    <name type="scientific">Gibberella zeae</name>
    <name type="common">Wheat head blight fungus</name>
    <name type="synonym">Fusarium graminearum</name>
    <dbReference type="NCBI Taxonomy" id="5518"/>
    <lineage>
        <taxon>Eukaryota</taxon>
        <taxon>Fungi</taxon>
        <taxon>Dikarya</taxon>
        <taxon>Ascomycota</taxon>
        <taxon>Pezizomycotina</taxon>
        <taxon>Sordariomycetes</taxon>
        <taxon>Hypocreomycetidae</taxon>
        <taxon>Hypocreales</taxon>
        <taxon>Nectriaceae</taxon>
        <taxon>Fusarium</taxon>
    </lineage>
</organism>
<evidence type="ECO:0000256" key="1">
    <source>
        <dbReference type="SAM" id="MobiDB-lite"/>
    </source>
</evidence>
<comment type="caution">
    <text evidence="2">The sequence shown here is derived from an EMBL/GenBank/DDBJ whole genome shotgun (WGS) entry which is preliminary data.</text>
</comment>
<feature type="compositionally biased region" description="Acidic residues" evidence="1">
    <location>
        <begin position="85"/>
        <end position="98"/>
    </location>
</feature>
<protein>
    <submittedName>
        <fullName evidence="2">Uncharacterized protein</fullName>
    </submittedName>
</protein>
<dbReference type="AlphaFoldDB" id="A0A9N8RDF3"/>
<sequence>MVVDYFLRERQFGRFLANHTDAHERYGFTDQDIRWISRYCPETGANDNEVEYEEKWFDPRSLSTARMHWRRAMKKLNDEAHESEIEAEDDNGEEAEVEADPHPSSPFHPRTQPSSPPLSIRAQPRFGTTPASVPALSTEPRPRVPHCTQPATSSHSRGHNTHQPPMPYRASMSSRSRRQASGGEEFDRRNSSFSHGSRLYRPVEDGSRPHKKDSARKTIIQSFVCFFCFSPSG</sequence>
<evidence type="ECO:0000313" key="2">
    <source>
        <dbReference type="EMBL" id="CAG1984995.1"/>
    </source>
</evidence>
<feature type="region of interest" description="Disordered" evidence="1">
    <location>
        <begin position="82"/>
        <end position="215"/>
    </location>
</feature>
<dbReference type="Proteomes" id="UP000746612">
    <property type="component" value="Unassembled WGS sequence"/>
</dbReference>
<dbReference type="EMBL" id="CAJPIJ010000134">
    <property type="protein sequence ID" value="CAG1984995.1"/>
    <property type="molecule type" value="Genomic_DNA"/>
</dbReference>
<evidence type="ECO:0000313" key="3">
    <source>
        <dbReference type="Proteomes" id="UP000746612"/>
    </source>
</evidence>
<reference evidence="2" key="1">
    <citation type="submission" date="2021-03" db="EMBL/GenBank/DDBJ databases">
        <authorList>
            <person name="Alouane T."/>
            <person name="Langin T."/>
            <person name="Bonhomme L."/>
        </authorList>
    </citation>
    <scope>NUCLEOTIDE SEQUENCE</scope>
    <source>
        <strain evidence="2">MDC_Fg202</strain>
    </source>
</reference>
<accession>A0A9N8RDF3</accession>
<proteinExistence type="predicted"/>